<feature type="region of interest" description="Disordered" evidence="13">
    <location>
        <begin position="506"/>
        <end position="528"/>
    </location>
</feature>
<keyword evidence="7 17" id="KW-0418">Kinase</keyword>
<dbReference type="PANTHER" id="PTHR24346">
    <property type="entry name" value="MAP/MICROTUBULE AFFINITY-REGULATING KINASE"/>
    <property type="match status" value="1"/>
</dbReference>
<dbReference type="SUPFAM" id="SSF103243">
    <property type="entry name" value="KA1-like"/>
    <property type="match status" value="1"/>
</dbReference>
<feature type="region of interest" description="Disordered" evidence="13">
    <location>
        <begin position="418"/>
        <end position="450"/>
    </location>
</feature>
<dbReference type="AlphaFoldDB" id="A0AAD5T6X4"/>
<dbReference type="GO" id="GO:0035556">
    <property type="term" value="P:intracellular signal transduction"/>
    <property type="evidence" value="ECO:0007669"/>
    <property type="project" value="TreeGrafter"/>
</dbReference>
<evidence type="ECO:0000259" key="15">
    <source>
        <dbReference type="PROSITE" id="PS50030"/>
    </source>
</evidence>
<dbReference type="InterPro" id="IPR000719">
    <property type="entry name" value="Prot_kinase_dom"/>
</dbReference>
<dbReference type="CDD" id="cd12121">
    <property type="entry name" value="MARK_C_like"/>
    <property type="match status" value="1"/>
</dbReference>
<feature type="compositionally biased region" description="Basic and acidic residues" evidence="13">
    <location>
        <begin position="27"/>
        <end position="37"/>
    </location>
</feature>
<dbReference type="PROSITE" id="PS50032">
    <property type="entry name" value="KA1"/>
    <property type="match status" value="1"/>
</dbReference>
<dbReference type="Pfam" id="PF00069">
    <property type="entry name" value="Pkinase"/>
    <property type="match status" value="2"/>
</dbReference>
<keyword evidence="4" id="KW-0723">Serine/threonine-protein kinase</keyword>
<feature type="compositionally biased region" description="Polar residues" evidence="13">
    <location>
        <begin position="1"/>
        <end position="25"/>
    </location>
</feature>
<proteinExistence type="inferred from homology"/>
<evidence type="ECO:0000256" key="6">
    <source>
        <dbReference type="ARBA" id="ARBA00022741"/>
    </source>
</evidence>
<keyword evidence="8 11" id="KW-0067">ATP-binding</keyword>
<evidence type="ECO:0000313" key="17">
    <source>
        <dbReference type="EMBL" id="KAJ3132544.1"/>
    </source>
</evidence>
<dbReference type="Pfam" id="PF02149">
    <property type="entry name" value="KA1"/>
    <property type="match status" value="1"/>
</dbReference>
<feature type="compositionally biased region" description="Basic and acidic residues" evidence="13">
    <location>
        <begin position="418"/>
        <end position="434"/>
    </location>
</feature>
<dbReference type="InterPro" id="IPR017441">
    <property type="entry name" value="Protein_kinase_ATP_BS"/>
</dbReference>
<dbReference type="PROSITE" id="PS50011">
    <property type="entry name" value="PROTEIN_KINASE_DOM"/>
    <property type="match status" value="1"/>
</dbReference>
<feature type="region of interest" description="Disordered" evidence="13">
    <location>
        <begin position="1"/>
        <end position="37"/>
    </location>
</feature>
<gene>
    <name evidence="17" type="primary">MARK3_2</name>
    <name evidence="17" type="ORF">HK100_005240</name>
</gene>
<feature type="compositionally biased region" description="Polar residues" evidence="13">
    <location>
        <begin position="516"/>
        <end position="525"/>
    </location>
</feature>
<evidence type="ECO:0000313" key="18">
    <source>
        <dbReference type="Proteomes" id="UP001211907"/>
    </source>
</evidence>
<dbReference type="SUPFAM" id="SSF56112">
    <property type="entry name" value="Protein kinase-like (PK-like)"/>
    <property type="match status" value="1"/>
</dbReference>
<dbReference type="Gene3D" id="3.30.310.80">
    <property type="entry name" value="Kinase associated domain 1, KA1"/>
    <property type="match status" value="1"/>
</dbReference>
<dbReference type="FunFam" id="1.10.510.10:FF:000571">
    <property type="entry name" value="Maternal embryonic leucine zipper kinase"/>
    <property type="match status" value="1"/>
</dbReference>
<evidence type="ECO:0000256" key="9">
    <source>
        <dbReference type="ARBA" id="ARBA00047899"/>
    </source>
</evidence>
<evidence type="ECO:0000256" key="4">
    <source>
        <dbReference type="ARBA" id="ARBA00022527"/>
    </source>
</evidence>
<dbReference type="EC" id="2.7.11.1" evidence="3"/>
<keyword evidence="6 11" id="KW-0547">Nucleotide-binding</keyword>
<dbReference type="PANTHER" id="PTHR24346:SF82">
    <property type="entry name" value="KP78A-RELATED"/>
    <property type="match status" value="1"/>
</dbReference>
<feature type="domain" description="KA1" evidence="16">
    <location>
        <begin position="602"/>
        <end position="651"/>
    </location>
</feature>
<feature type="binding site" evidence="11">
    <location>
        <position position="72"/>
    </location>
    <ligand>
        <name>ATP</name>
        <dbReference type="ChEBI" id="CHEBI:30616"/>
    </ligand>
</feature>
<comment type="similarity">
    <text evidence="2">Belongs to the protein kinase superfamily. CAMK Ser/Thr protein kinase family. NIM1 subfamily.</text>
</comment>
<dbReference type="GO" id="GO:0005737">
    <property type="term" value="C:cytoplasm"/>
    <property type="evidence" value="ECO:0007669"/>
    <property type="project" value="TreeGrafter"/>
</dbReference>
<accession>A0AAD5T6X4</accession>
<feature type="compositionally biased region" description="Polar residues" evidence="13">
    <location>
        <begin position="436"/>
        <end position="450"/>
    </location>
</feature>
<evidence type="ECO:0000256" key="1">
    <source>
        <dbReference type="ARBA" id="ARBA00006234"/>
    </source>
</evidence>
<keyword evidence="18" id="KW-1185">Reference proteome</keyword>
<organism evidence="17 18">
    <name type="scientific">Physocladia obscura</name>
    <dbReference type="NCBI Taxonomy" id="109957"/>
    <lineage>
        <taxon>Eukaryota</taxon>
        <taxon>Fungi</taxon>
        <taxon>Fungi incertae sedis</taxon>
        <taxon>Chytridiomycota</taxon>
        <taxon>Chytridiomycota incertae sedis</taxon>
        <taxon>Chytridiomycetes</taxon>
        <taxon>Chytridiales</taxon>
        <taxon>Chytriomycetaceae</taxon>
        <taxon>Physocladia</taxon>
    </lineage>
</organism>
<dbReference type="FunFam" id="3.30.200.20:FF:000003">
    <property type="entry name" value="Non-specific serine/threonine protein kinase"/>
    <property type="match status" value="1"/>
</dbReference>
<feature type="coiled-coil region" evidence="12">
    <location>
        <begin position="341"/>
        <end position="396"/>
    </location>
</feature>
<dbReference type="InterPro" id="IPR015940">
    <property type="entry name" value="UBA"/>
</dbReference>
<protein>
    <recommendedName>
        <fullName evidence="3">non-specific serine/threonine protein kinase</fullName>
        <ecNumber evidence="3">2.7.11.1</ecNumber>
    </recommendedName>
</protein>
<feature type="domain" description="UBA" evidence="15">
    <location>
        <begin position="305"/>
        <end position="345"/>
    </location>
</feature>
<dbReference type="CDD" id="cd14003">
    <property type="entry name" value="STKc_AMPK-like"/>
    <property type="match status" value="1"/>
</dbReference>
<evidence type="ECO:0000256" key="11">
    <source>
        <dbReference type="PROSITE-ProRule" id="PRU10141"/>
    </source>
</evidence>
<evidence type="ECO:0000256" key="5">
    <source>
        <dbReference type="ARBA" id="ARBA00022679"/>
    </source>
</evidence>
<comment type="catalytic activity">
    <reaction evidence="10">
        <text>L-seryl-[protein] + ATP = O-phospho-L-seryl-[protein] + ADP + H(+)</text>
        <dbReference type="Rhea" id="RHEA:17989"/>
        <dbReference type="Rhea" id="RHEA-COMP:9863"/>
        <dbReference type="Rhea" id="RHEA-COMP:11604"/>
        <dbReference type="ChEBI" id="CHEBI:15378"/>
        <dbReference type="ChEBI" id="CHEBI:29999"/>
        <dbReference type="ChEBI" id="CHEBI:30616"/>
        <dbReference type="ChEBI" id="CHEBI:83421"/>
        <dbReference type="ChEBI" id="CHEBI:456216"/>
        <dbReference type="EC" id="2.7.11.1"/>
    </reaction>
</comment>
<dbReference type="InterPro" id="IPR001772">
    <property type="entry name" value="KA1_dom"/>
</dbReference>
<evidence type="ECO:0000256" key="12">
    <source>
        <dbReference type="SAM" id="Coils"/>
    </source>
</evidence>
<keyword evidence="12" id="KW-0175">Coiled coil</keyword>
<sequence length="651" mass="73681">MTSVATSTTIDHKQTPANNSPQNEQISGHEKSHEEKHKHIGNYEILKTIGEGSFAKVKLAIHRLTKQRVALKIIDKDHLPDEYSLKNIHREAQIMRLLDHPNIIQLYEVMETKKELFLVLEYAVGGELLDYIVARGRLHEKEARKFFGQIASALEYCHVLNIVHRDLKAEITCCGSPVYSAPELIEGKKYTGPEVDCWSLGINLYAMVVGDLPFADSNLTALYNSILKGVYHVPDFVSVGNIQNDDPNYKECRDLISKLLERTPEKRWSISQIREHSWLTHGLMSRDLPTASLAVIRTRPKVEADIDMELIEQLVAMGFEKQTALGSIIGGKFNQAAGTYYLMAAAKKTELERKARQAKEAAQQLLKANSAHEKSHSSKTAELEALKLQIANERQKTKPGEINPQLNDIIIEYERRKSEIQNQKDHHTVSKELLRPTSTGKPFSQRPSNAQVGIIGPGLFDKNVELSSALLQQQAAYLVPNTPPESKSAALTAGPLSELLHSNDHHKEKEVAVPQKPTSANNNRATPRRREPALTIQLDPTLYLDVTQDEDAKDPNYPDIRTIRFAFNCQTTTPLTPDVMMERLKKVLGKNDVTWRFENYLAECEWGDIKFEVEICKLPRMKMYGLRLKRNAGDMWDYKRLSGKISTELEL</sequence>
<dbReference type="InterPro" id="IPR028375">
    <property type="entry name" value="KA1/Ssp2_C"/>
</dbReference>
<dbReference type="FunFam" id="3.30.310.80:FF:000011">
    <property type="entry name" value="Non-specific serine/threonine protein kinase"/>
    <property type="match status" value="1"/>
</dbReference>
<dbReference type="EMBL" id="JADGJH010000247">
    <property type="protein sequence ID" value="KAJ3132544.1"/>
    <property type="molecule type" value="Genomic_DNA"/>
</dbReference>
<evidence type="ECO:0000256" key="10">
    <source>
        <dbReference type="ARBA" id="ARBA00048679"/>
    </source>
</evidence>
<dbReference type="GO" id="GO:0005524">
    <property type="term" value="F:ATP binding"/>
    <property type="evidence" value="ECO:0007669"/>
    <property type="project" value="UniProtKB-UniRule"/>
</dbReference>
<dbReference type="PROSITE" id="PS50030">
    <property type="entry name" value="UBA"/>
    <property type="match status" value="1"/>
</dbReference>
<evidence type="ECO:0000256" key="7">
    <source>
        <dbReference type="ARBA" id="ARBA00022777"/>
    </source>
</evidence>
<dbReference type="InterPro" id="IPR011009">
    <property type="entry name" value="Kinase-like_dom_sf"/>
</dbReference>
<name>A0AAD5T6X4_9FUNG</name>
<evidence type="ECO:0000256" key="2">
    <source>
        <dbReference type="ARBA" id="ARBA00010791"/>
    </source>
</evidence>
<dbReference type="Gene3D" id="1.10.510.10">
    <property type="entry name" value="Transferase(Phosphotransferase) domain 1"/>
    <property type="match status" value="2"/>
</dbReference>
<evidence type="ECO:0000256" key="13">
    <source>
        <dbReference type="SAM" id="MobiDB-lite"/>
    </source>
</evidence>
<comment type="caution">
    <text evidence="17">The sequence shown here is derived from an EMBL/GenBank/DDBJ whole genome shotgun (WGS) entry which is preliminary data.</text>
</comment>
<evidence type="ECO:0000256" key="3">
    <source>
        <dbReference type="ARBA" id="ARBA00012513"/>
    </source>
</evidence>
<reference evidence="17" key="1">
    <citation type="submission" date="2020-05" db="EMBL/GenBank/DDBJ databases">
        <title>Phylogenomic resolution of chytrid fungi.</title>
        <authorList>
            <person name="Stajich J.E."/>
            <person name="Amses K."/>
            <person name="Simmons R."/>
            <person name="Seto K."/>
            <person name="Myers J."/>
            <person name="Bonds A."/>
            <person name="Quandt C.A."/>
            <person name="Barry K."/>
            <person name="Liu P."/>
            <person name="Grigoriev I."/>
            <person name="Longcore J.E."/>
            <person name="James T.Y."/>
        </authorList>
    </citation>
    <scope>NUCLEOTIDE SEQUENCE</scope>
    <source>
        <strain evidence="17">JEL0513</strain>
    </source>
</reference>
<comment type="catalytic activity">
    <reaction evidence="9">
        <text>L-threonyl-[protein] + ATP = O-phospho-L-threonyl-[protein] + ADP + H(+)</text>
        <dbReference type="Rhea" id="RHEA:46608"/>
        <dbReference type="Rhea" id="RHEA-COMP:11060"/>
        <dbReference type="Rhea" id="RHEA-COMP:11605"/>
        <dbReference type="ChEBI" id="CHEBI:15378"/>
        <dbReference type="ChEBI" id="CHEBI:30013"/>
        <dbReference type="ChEBI" id="CHEBI:30616"/>
        <dbReference type="ChEBI" id="CHEBI:61977"/>
        <dbReference type="ChEBI" id="CHEBI:456216"/>
        <dbReference type="EC" id="2.7.11.1"/>
    </reaction>
</comment>
<dbReference type="GO" id="GO:0004674">
    <property type="term" value="F:protein serine/threonine kinase activity"/>
    <property type="evidence" value="ECO:0007669"/>
    <property type="project" value="UniProtKB-KW"/>
</dbReference>
<dbReference type="Proteomes" id="UP001211907">
    <property type="component" value="Unassembled WGS sequence"/>
</dbReference>
<comment type="similarity">
    <text evidence="1">Belongs to the protein kinase superfamily. CAMK Ser/Thr protein kinase family. SNF1 subfamily.</text>
</comment>
<evidence type="ECO:0000259" key="14">
    <source>
        <dbReference type="PROSITE" id="PS50011"/>
    </source>
</evidence>
<evidence type="ECO:0000256" key="8">
    <source>
        <dbReference type="ARBA" id="ARBA00022840"/>
    </source>
</evidence>
<dbReference type="PROSITE" id="PS00107">
    <property type="entry name" value="PROTEIN_KINASE_ATP"/>
    <property type="match status" value="1"/>
</dbReference>
<evidence type="ECO:0000259" key="16">
    <source>
        <dbReference type="PROSITE" id="PS50032"/>
    </source>
</evidence>
<keyword evidence="5" id="KW-0808">Transferase</keyword>
<feature type="domain" description="Protein kinase" evidence="14">
    <location>
        <begin position="43"/>
        <end position="279"/>
    </location>
</feature>